<dbReference type="EMBL" id="JAEHTE010000001">
    <property type="protein sequence ID" value="MBI6882766.1"/>
    <property type="molecule type" value="Genomic_DNA"/>
</dbReference>
<keyword evidence="1" id="KW-0472">Membrane</keyword>
<dbReference type="AlphaFoldDB" id="A0A8I1EBS6"/>
<protein>
    <submittedName>
        <fullName evidence="2">DUF805 domain-containing protein</fullName>
    </submittedName>
</protein>
<keyword evidence="1" id="KW-0812">Transmembrane</keyword>
<evidence type="ECO:0000313" key="2">
    <source>
        <dbReference type="EMBL" id="MBI6882766.1"/>
    </source>
</evidence>
<reference evidence="2" key="1">
    <citation type="submission" date="2020-12" db="EMBL/GenBank/DDBJ databases">
        <title>Enhanced detection system for hospital associated transmission using whole genome sequencing surveillance.</title>
        <authorList>
            <person name="Harrison L.H."/>
            <person name="Van Tyne D."/>
            <person name="Marsh J.W."/>
            <person name="Griffith M.P."/>
            <person name="Snyder D.J."/>
            <person name="Cooper V.S."/>
            <person name="Mustapha M."/>
        </authorList>
    </citation>
    <scope>NUCLEOTIDE SEQUENCE</scope>
    <source>
        <strain evidence="2">PSB00042</strain>
    </source>
</reference>
<dbReference type="RefSeq" id="WP_198746373.1">
    <property type="nucleotide sequence ID" value="NZ_JAEHTE010000001.1"/>
</dbReference>
<feature type="transmembrane region" description="Helical" evidence="1">
    <location>
        <begin position="85"/>
        <end position="110"/>
    </location>
</feature>
<feature type="transmembrane region" description="Helical" evidence="1">
    <location>
        <begin position="26"/>
        <end position="48"/>
    </location>
</feature>
<evidence type="ECO:0000256" key="1">
    <source>
        <dbReference type="SAM" id="Phobius"/>
    </source>
</evidence>
<gene>
    <name evidence="2" type="ORF">JEU22_02475</name>
</gene>
<organism evidence="2 3">
    <name type="scientific">Pseudomonas putida</name>
    <name type="common">Arthrobacter siderocapsulatus</name>
    <dbReference type="NCBI Taxonomy" id="303"/>
    <lineage>
        <taxon>Bacteria</taxon>
        <taxon>Pseudomonadati</taxon>
        <taxon>Pseudomonadota</taxon>
        <taxon>Gammaproteobacteria</taxon>
        <taxon>Pseudomonadales</taxon>
        <taxon>Pseudomonadaceae</taxon>
        <taxon>Pseudomonas</taxon>
    </lineage>
</organism>
<name>A0A8I1EBS6_PSEPU</name>
<sequence>MHEYLTAFRLFAVFDGRTSRSDYWRFTIISMLIGLALTIIDFMTGFSIPDTGLSITGSLYDASGLADQFSLLSGAYGLGQPDANIGISGGSGLFSSLYSWVVFIPVYSVTARRLHDTGRSGWWALLNAIPVLGGLFLLVWMLAPGTEGDNEYTVDLSERKLI</sequence>
<dbReference type="PANTHER" id="PTHR34980">
    <property type="entry name" value="INNER MEMBRANE PROTEIN-RELATED-RELATED"/>
    <property type="match status" value="1"/>
</dbReference>
<proteinExistence type="predicted"/>
<dbReference type="PANTHER" id="PTHR34980:SF2">
    <property type="entry name" value="INNER MEMBRANE PROTEIN YHAH-RELATED"/>
    <property type="match status" value="1"/>
</dbReference>
<accession>A0A8I1EBS6</accession>
<keyword evidence="1" id="KW-1133">Transmembrane helix</keyword>
<dbReference type="GO" id="GO:0005886">
    <property type="term" value="C:plasma membrane"/>
    <property type="evidence" value="ECO:0007669"/>
    <property type="project" value="TreeGrafter"/>
</dbReference>
<dbReference type="Pfam" id="PF05656">
    <property type="entry name" value="DUF805"/>
    <property type="match status" value="1"/>
</dbReference>
<feature type="transmembrane region" description="Helical" evidence="1">
    <location>
        <begin position="122"/>
        <end position="143"/>
    </location>
</feature>
<comment type="caution">
    <text evidence="2">The sequence shown here is derived from an EMBL/GenBank/DDBJ whole genome shotgun (WGS) entry which is preliminary data.</text>
</comment>
<dbReference type="InterPro" id="IPR008523">
    <property type="entry name" value="DUF805"/>
</dbReference>
<evidence type="ECO:0000313" key="3">
    <source>
        <dbReference type="Proteomes" id="UP000637061"/>
    </source>
</evidence>
<dbReference type="Proteomes" id="UP000637061">
    <property type="component" value="Unassembled WGS sequence"/>
</dbReference>